<dbReference type="GeneID" id="64696358"/>
<comment type="caution">
    <text evidence="1">The sequence shown here is derived from an EMBL/GenBank/DDBJ whole genome shotgun (WGS) entry which is preliminary data.</text>
</comment>
<keyword evidence="2" id="KW-1185">Reference proteome</keyword>
<evidence type="ECO:0000313" key="1">
    <source>
        <dbReference type="EMBL" id="KAG2097774.1"/>
    </source>
</evidence>
<organism evidence="1 2">
    <name type="scientific">Suillus discolor</name>
    <dbReference type="NCBI Taxonomy" id="1912936"/>
    <lineage>
        <taxon>Eukaryota</taxon>
        <taxon>Fungi</taxon>
        <taxon>Dikarya</taxon>
        <taxon>Basidiomycota</taxon>
        <taxon>Agaricomycotina</taxon>
        <taxon>Agaricomycetes</taxon>
        <taxon>Agaricomycetidae</taxon>
        <taxon>Boletales</taxon>
        <taxon>Suillineae</taxon>
        <taxon>Suillaceae</taxon>
        <taxon>Suillus</taxon>
    </lineage>
</organism>
<name>A0A9P7JQF2_9AGAM</name>
<proteinExistence type="predicted"/>
<accession>A0A9P7JQF2</accession>
<dbReference type="AlphaFoldDB" id="A0A9P7JQF2"/>
<dbReference type="RefSeq" id="XP_041288673.1">
    <property type="nucleotide sequence ID" value="XM_041434099.1"/>
</dbReference>
<gene>
    <name evidence="1" type="ORF">F5147DRAFT_656305</name>
</gene>
<protein>
    <submittedName>
        <fullName evidence="1">Uncharacterized protein</fullName>
    </submittedName>
</protein>
<dbReference type="EMBL" id="JABBWM010000064">
    <property type="protein sequence ID" value="KAG2097774.1"/>
    <property type="molecule type" value="Genomic_DNA"/>
</dbReference>
<reference evidence="1" key="1">
    <citation type="journal article" date="2020" name="New Phytol.">
        <title>Comparative genomics reveals dynamic genome evolution in host specialist ectomycorrhizal fungi.</title>
        <authorList>
            <person name="Lofgren L.A."/>
            <person name="Nguyen N.H."/>
            <person name="Vilgalys R."/>
            <person name="Ruytinx J."/>
            <person name="Liao H.L."/>
            <person name="Branco S."/>
            <person name="Kuo A."/>
            <person name="LaButti K."/>
            <person name="Lipzen A."/>
            <person name="Andreopoulos W."/>
            <person name="Pangilinan J."/>
            <person name="Riley R."/>
            <person name="Hundley H."/>
            <person name="Na H."/>
            <person name="Barry K."/>
            <person name="Grigoriev I.V."/>
            <person name="Stajich J.E."/>
            <person name="Kennedy P.G."/>
        </authorList>
    </citation>
    <scope>NUCLEOTIDE SEQUENCE</scope>
    <source>
        <strain evidence="1">FC423</strain>
    </source>
</reference>
<sequence length="138" mass="15172">MTTLAQYNTQMYEVSDAEDNFQDDILDCPSNAQLSRSLEKSYFGSGLSTSIDLARANLRSTSINALDFDNNKLMVEAEEGSWVHKKKEISISDSLVSSKATVKTAVFASGLLEFGGYQSQKHASLSIFQACTVKVQEK</sequence>
<dbReference type="Proteomes" id="UP000823399">
    <property type="component" value="Unassembled WGS sequence"/>
</dbReference>
<evidence type="ECO:0000313" key="2">
    <source>
        <dbReference type="Proteomes" id="UP000823399"/>
    </source>
</evidence>
<dbReference type="OrthoDB" id="10252509at2759"/>